<dbReference type="Pfam" id="PF09719">
    <property type="entry name" value="C_GCAxxG_C_C"/>
    <property type="match status" value="1"/>
</dbReference>
<dbReference type="NCBIfam" id="TIGR01909">
    <property type="entry name" value="C_GCAxxG_C_C"/>
    <property type="match status" value="1"/>
</dbReference>
<evidence type="ECO:0000313" key="1">
    <source>
        <dbReference type="EMBL" id="AZR73333.1"/>
    </source>
</evidence>
<dbReference type="KEGG" id="aft:BBF96_08020"/>
<keyword evidence="2" id="KW-1185">Reference proteome</keyword>
<protein>
    <recommendedName>
        <fullName evidence="3">C_GCAxxG_C_C family protein</fullName>
    </recommendedName>
</protein>
<name>A0A3S9SYB6_9FIRM</name>
<dbReference type="RefSeq" id="WP_127016667.1">
    <property type="nucleotide sequence ID" value="NZ_CP016379.1"/>
</dbReference>
<dbReference type="EMBL" id="CP016379">
    <property type="protein sequence ID" value="AZR73333.1"/>
    <property type="molecule type" value="Genomic_DNA"/>
</dbReference>
<gene>
    <name evidence="1" type="ORF">BBF96_08020</name>
</gene>
<dbReference type="InterPro" id="IPR010181">
    <property type="entry name" value="CGCAxxGCC_motif"/>
</dbReference>
<evidence type="ECO:0000313" key="2">
    <source>
        <dbReference type="Proteomes" id="UP000267250"/>
    </source>
</evidence>
<sequence>MSKISKRGRELFESGYSCSEATWIALNEDLSQEELNFGLKLAGGFGGGFATGEICGAISGIVMSLGRRYGRQMGDEINEILHEKVKQLMDYAEKLYKSTHCHEIRPEDDFLPFCAELVEKLLEYAEDLME</sequence>
<dbReference type="AlphaFoldDB" id="A0A3S9SYB6"/>
<proteinExistence type="predicted"/>
<accession>A0A3S9SYB6</accession>
<organism evidence="1 2">
    <name type="scientific">Anoxybacter fermentans</name>
    <dbReference type="NCBI Taxonomy" id="1323375"/>
    <lineage>
        <taxon>Bacteria</taxon>
        <taxon>Bacillati</taxon>
        <taxon>Bacillota</taxon>
        <taxon>Clostridia</taxon>
        <taxon>Halanaerobiales</taxon>
        <taxon>Anoxybacter</taxon>
    </lineage>
</organism>
<evidence type="ECO:0008006" key="3">
    <source>
        <dbReference type="Google" id="ProtNLM"/>
    </source>
</evidence>
<dbReference type="Proteomes" id="UP000267250">
    <property type="component" value="Chromosome"/>
</dbReference>
<reference evidence="1 2" key="1">
    <citation type="submission" date="2016-07" db="EMBL/GenBank/DDBJ databases">
        <title>Genome and transcriptome analysis of iron-reducing fermentative bacteria Anoxybacter fermentans.</title>
        <authorList>
            <person name="Zeng X."/>
            <person name="Shao Z."/>
        </authorList>
    </citation>
    <scope>NUCLEOTIDE SEQUENCE [LARGE SCALE GENOMIC DNA]</scope>
    <source>
        <strain evidence="1 2">DY22613</strain>
    </source>
</reference>